<dbReference type="InterPro" id="IPR003661">
    <property type="entry name" value="HisK_dim/P_dom"/>
</dbReference>
<dbReference type="InterPro" id="IPR036890">
    <property type="entry name" value="HATPase_C_sf"/>
</dbReference>
<evidence type="ECO:0000256" key="9">
    <source>
        <dbReference type="ARBA" id="ARBA00022777"/>
    </source>
</evidence>
<evidence type="ECO:0000256" key="10">
    <source>
        <dbReference type="ARBA" id="ARBA00022840"/>
    </source>
</evidence>
<dbReference type="SUPFAM" id="SSF103190">
    <property type="entry name" value="Sensory domain-like"/>
    <property type="match status" value="1"/>
</dbReference>
<dbReference type="InterPro" id="IPR004358">
    <property type="entry name" value="Sig_transdc_His_kin-like_C"/>
</dbReference>
<dbReference type="CDD" id="cd00082">
    <property type="entry name" value="HisKA"/>
    <property type="match status" value="1"/>
</dbReference>
<evidence type="ECO:0000256" key="8">
    <source>
        <dbReference type="ARBA" id="ARBA00022741"/>
    </source>
</evidence>
<keyword evidence="12" id="KW-0902">Two-component regulatory system</keyword>
<evidence type="ECO:0000256" key="1">
    <source>
        <dbReference type="ARBA" id="ARBA00000085"/>
    </source>
</evidence>
<dbReference type="SMART" id="SM00387">
    <property type="entry name" value="HATPase_c"/>
    <property type="match status" value="1"/>
</dbReference>
<dbReference type="SMART" id="SM00388">
    <property type="entry name" value="HisKA"/>
    <property type="match status" value="1"/>
</dbReference>
<keyword evidence="8" id="KW-0547">Nucleotide-binding</keyword>
<feature type="transmembrane region" description="Helical" evidence="13">
    <location>
        <begin position="239"/>
        <end position="262"/>
    </location>
</feature>
<evidence type="ECO:0000256" key="7">
    <source>
        <dbReference type="ARBA" id="ARBA00022692"/>
    </source>
</evidence>
<dbReference type="GO" id="GO:0005886">
    <property type="term" value="C:plasma membrane"/>
    <property type="evidence" value="ECO:0007669"/>
    <property type="project" value="UniProtKB-SubCell"/>
</dbReference>
<organism evidence="16">
    <name type="scientific">Desulfatirhabdium butyrativorans</name>
    <dbReference type="NCBI Taxonomy" id="340467"/>
    <lineage>
        <taxon>Bacteria</taxon>
        <taxon>Pseudomonadati</taxon>
        <taxon>Thermodesulfobacteriota</taxon>
        <taxon>Desulfobacteria</taxon>
        <taxon>Desulfobacterales</taxon>
        <taxon>Desulfatirhabdiaceae</taxon>
        <taxon>Desulfatirhabdium</taxon>
    </lineage>
</organism>
<dbReference type="Gene3D" id="3.30.565.10">
    <property type="entry name" value="Histidine kinase-like ATPase, C-terminal domain"/>
    <property type="match status" value="1"/>
</dbReference>
<sequence length="624" mass="69228">MFNHYLVTCGRSGYSAISFWNDREHRLPEPESFMKVNFTAKSWIGVPPWILIGAVLILLPIFSYMTFETIHRQRERSLHLLREKGAALIRSFEAGTRTGMMGRMGDFQLQRLLMETALQPDIVHLIVTDAEGTVLASSDPMQIGKPYGTDLDLKPLLQEKTLQWRMIRTPQGESVCEVYRRFTPTETADRFHRNRMRPDRPPPIPMFPEPDIPKDRIIFIGLDTTPVEEAMKMDMRHTLIMGVVLLMIGITGVLLLFLVQGYRSAKQSLSRIKVFSDTLVENMPLGVVALDTNHSLVMHNPAARVLFGWEPGDTTERRLPPSLLDLLGDPELETAPIVRTLECRMAAGEPIPIEVAAAKLVDETGESLGHVMLVKDLREVESLRKALARSRRLAAIGSLAAGVAHEIRNPLSSIKGFATYFQQRYQDNPEDNELATLMVQEVDRLNRVVTQLIEFSRPIALVLQPCRPEDIAKRAVSLVERQAAEKSIHIELESAEGIPSIGVDPDRMNQVFLNLLLNAMEAMPSGGTISIGIHADEKNRQAVFTIRDTGEGIAPDQLGRIFDPYFTTKSTGTGLGLAIVHQIVEAHHGSIRVSSEPGAGTTVAVAVPLEASPAWSGQSEAEAA</sequence>
<evidence type="ECO:0000256" key="11">
    <source>
        <dbReference type="ARBA" id="ARBA00022989"/>
    </source>
</evidence>
<dbReference type="AlphaFoldDB" id="A0A7C4VQM4"/>
<keyword evidence="10" id="KW-0067">ATP-binding</keyword>
<protein>
    <recommendedName>
        <fullName evidence="3">histidine kinase</fullName>
        <ecNumber evidence="3">2.7.13.3</ecNumber>
    </recommendedName>
</protein>
<gene>
    <name evidence="16" type="ORF">ENS29_11305</name>
</gene>
<comment type="subcellular location">
    <subcellularLocation>
        <location evidence="2">Cell membrane</location>
        <topology evidence="2">Multi-pass membrane protein</topology>
    </subcellularLocation>
</comment>
<keyword evidence="13" id="KW-0472">Membrane</keyword>
<evidence type="ECO:0000313" key="16">
    <source>
        <dbReference type="EMBL" id="HGU33430.1"/>
    </source>
</evidence>
<evidence type="ECO:0000256" key="6">
    <source>
        <dbReference type="ARBA" id="ARBA00022679"/>
    </source>
</evidence>
<keyword evidence="7 13" id="KW-0812">Transmembrane</keyword>
<evidence type="ECO:0000259" key="14">
    <source>
        <dbReference type="PROSITE" id="PS50109"/>
    </source>
</evidence>
<dbReference type="Gene3D" id="3.30.450.20">
    <property type="entry name" value="PAS domain"/>
    <property type="match status" value="1"/>
</dbReference>
<keyword evidence="9" id="KW-0418">Kinase</keyword>
<feature type="transmembrane region" description="Helical" evidence="13">
    <location>
        <begin position="49"/>
        <end position="67"/>
    </location>
</feature>
<dbReference type="Pfam" id="PF00512">
    <property type="entry name" value="HisKA"/>
    <property type="match status" value="1"/>
</dbReference>
<reference evidence="16" key="1">
    <citation type="journal article" date="2020" name="mSystems">
        <title>Genome- and Community-Level Interaction Insights into Carbon Utilization and Element Cycling Functions of Hydrothermarchaeota in Hydrothermal Sediment.</title>
        <authorList>
            <person name="Zhou Z."/>
            <person name="Liu Y."/>
            <person name="Xu W."/>
            <person name="Pan J."/>
            <person name="Luo Z.H."/>
            <person name="Li M."/>
        </authorList>
    </citation>
    <scope>NUCLEOTIDE SEQUENCE [LARGE SCALE GENOMIC DNA]</scope>
    <source>
        <strain evidence="16">SpSt-477</strain>
    </source>
</reference>
<name>A0A7C4VQM4_9BACT</name>
<dbReference type="InterPro" id="IPR036097">
    <property type="entry name" value="HisK_dim/P_sf"/>
</dbReference>
<evidence type="ECO:0000256" key="3">
    <source>
        <dbReference type="ARBA" id="ARBA00012438"/>
    </source>
</evidence>
<dbReference type="PROSITE" id="PS50112">
    <property type="entry name" value="PAS"/>
    <property type="match status" value="1"/>
</dbReference>
<dbReference type="InterPro" id="IPR035965">
    <property type="entry name" value="PAS-like_dom_sf"/>
</dbReference>
<dbReference type="PROSITE" id="PS50109">
    <property type="entry name" value="HIS_KIN"/>
    <property type="match status" value="1"/>
</dbReference>
<evidence type="ECO:0000256" key="4">
    <source>
        <dbReference type="ARBA" id="ARBA00022475"/>
    </source>
</evidence>
<dbReference type="SUPFAM" id="SSF47384">
    <property type="entry name" value="Homodimeric domain of signal transducing histidine kinase"/>
    <property type="match status" value="1"/>
</dbReference>
<evidence type="ECO:0000256" key="13">
    <source>
        <dbReference type="SAM" id="Phobius"/>
    </source>
</evidence>
<dbReference type="InterPro" id="IPR000014">
    <property type="entry name" value="PAS"/>
</dbReference>
<keyword evidence="4" id="KW-1003">Cell membrane</keyword>
<dbReference type="EC" id="2.7.13.3" evidence="3"/>
<evidence type="ECO:0000256" key="5">
    <source>
        <dbReference type="ARBA" id="ARBA00022553"/>
    </source>
</evidence>
<dbReference type="EMBL" id="DSUH01000258">
    <property type="protein sequence ID" value="HGU33430.1"/>
    <property type="molecule type" value="Genomic_DNA"/>
</dbReference>
<dbReference type="PRINTS" id="PR00344">
    <property type="entry name" value="BCTRLSENSOR"/>
</dbReference>
<dbReference type="Pfam" id="PF02518">
    <property type="entry name" value="HATPase_c"/>
    <property type="match status" value="1"/>
</dbReference>
<keyword evidence="6" id="KW-0808">Transferase</keyword>
<keyword evidence="11 13" id="KW-1133">Transmembrane helix</keyword>
<comment type="caution">
    <text evidence="16">The sequence shown here is derived from an EMBL/GenBank/DDBJ whole genome shotgun (WGS) entry which is preliminary data.</text>
</comment>
<dbReference type="SUPFAM" id="SSF55785">
    <property type="entry name" value="PYP-like sensor domain (PAS domain)"/>
    <property type="match status" value="1"/>
</dbReference>
<proteinExistence type="predicted"/>
<dbReference type="Gene3D" id="1.10.287.130">
    <property type="match status" value="1"/>
</dbReference>
<dbReference type="InterPro" id="IPR003594">
    <property type="entry name" value="HATPase_dom"/>
</dbReference>
<accession>A0A7C4VQM4</accession>
<dbReference type="InterPro" id="IPR005467">
    <property type="entry name" value="His_kinase_dom"/>
</dbReference>
<evidence type="ECO:0000256" key="2">
    <source>
        <dbReference type="ARBA" id="ARBA00004651"/>
    </source>
</evidence>
<dbReference type="InterPro" id="IPR029151">
    <property type="entry name" value="Sensor-like_sf"/>
</dbReference>
<feature type="domain" description="PAS" evidence="15">
    <location>
        <begin position="279"/>
        <end position="327"/>
    </location>
</feature>
<evidence type="ECO:0000259" key="15">
    <source>
        <dbReference type="PROSITE" id="PS50112"/>
    </source>
</evidence>
<comment type="catalytic activity">
    <reaction evidence="1">
        <text>ATP + protein L-histidine = ADP + protein N-phospho-L-histidine.</text>
        <dbReference type="EC" id="2.7.13.3"/>
    </reaction>
</comment>
<dbReference type="GO" id="GO:0000155">
    <property type="term" value="F:phosphorelay sensor kinase activity"/>
    <property type="evidence" value="ECO:0007669"/>
    <property type="project" value="InterPro"/>
</dbReference>
<dbReference type="GO" id="GO:0005524">
    <property type="term" value="F:ATP binding"/>
    <property type="evidence" value="ECO:0007669"/>
    <property type="project" value="UniProtKB-KW"/>
</dbReference>
<dbReference type="Pfam" id="PF13188">
    <property type="entry name" value="PAS_8"/>
    <property type="match status" value="1"/>
</dbReference>
<dbReference type="PANTHER" id="PTHR43065:SF10">
    <property type="entry name" value="PEROXIDE STRESS-ACTIVATED HISTIDINE KINASE MAK3"/>
    <property type="match status" value="1"/>
</dbReference>
<keyword evidence="5" id="KW-0597">Phosphoprotein</keyword>
<dbReference type="SUPFAM" id="SSF55874">
    <property type="entry name" value="ATPase domain of HSP90 chaperone/DNA topoisomerase II/histidine kinase"/>
    <property type="match status" value="1"/>
</dbReference>
<dbReference type="PANTHER" id="PTHR43065">
    <property type="entry name" value="SENSOR HISTIDINE KINASE"/>
    <property type="match status" value="1"/>
</dbReference>
<feature type="domain" description="Histidine kinase" evidence="14">
    <location>
        <begin position="402"/>
        <end position="611"/>
    </location>
</feature>
<evidence type="ECO:0000256" key="12">
    <source>
        <dbReference type="ARBA" id="ARBA00023012"/>
    </source>
</evidence>